<dbReference type="Pfam" id="PF04237">
    <property type="entry name" value="YjbR"/>
    <property type="match status" value="1"/>
</dbReference>
<organism evidence="1 2">
    <name type="scientific">Microlunatus panaciterrae</name>
    <dbReference type="NCBI Taxonomy" id="400768"/>
    <lineage>
        <taxon>Bacteria</taxon>
        <taxon>Bacillati</taxon>
        <taxon>Actinomycetota</taxon>
        <taxon>Actinomycetes</taxon>
        <taxon>Propionibacteriales</taxon>
        <taxon>Propionibacteriaceae</taxon>
        <taxon>Microlunatus</taxon>
    </lineage>
</organism>
<dbReference type="EMBL" id="JAFBCF010000001">
    <property type="protein sequence ID" value="MBM7799414.1"/>
    <property type="molecule type" value="Genomic_DNA"/>
</dbReference>
<evidence type="ECO:0008006" key="3">
    <source>
        <dbReference type="Google" id="ProtNLM"/>
    </source>
</evidence>
<sequence>MATQDDVRRIATSLPEVREAQDRFAFSVPDRGRDKGFAWVWMERTEPKKARVPQPAVLAVRVADLAEKESLLASDAEKFFTEAHYNRFPAVLVRLARIEPDELAELIIDAWRCQAPRSLVRQYDAGLADQPPGG</sequence>
<reference evidence="1 2" key="1">
    <citation type="submission" date="2021-01" db="EMBL/GenBank/DDBJ databases">
        <title>Sequencing the genomes of 1000 actinobacteria strains.</title>
        <authorList>
            <person name="Klenk H.-P."/>
        </authorList>
    </citation>
    <scope>NUCLEOTIDE SEQUENCE [LARGE SCALE GENOMIC DNA]</scope>
    <source>
        <strain evidence="1 2">DSM 18662</strain>
    </source>
</reference>
<protein>
    <recommendedName>
        <fullName evidence="3">MmcQ/YjbR family DNA-binding protein</fullName>
    </recommendedName>
</protein>
<gene>
    <name evidence="1" type="ORF">JOE57_002335</name>
</gene>
<accession>A0ABS2RN89</accession>
<dbReference type="RefSeq" id="WP_204918158.1">
    <property type="nucleotide sequence ID" value="NZ_BAAAQP010000003.1"/>
</dbReference>
<dbReference type="InterPro" id="IPR058532">
    <property type="entry name" value="YjbR/MT2646/Rv2570-like"/>
</dbReference>
<keyword evidence="2" id="KW-1185">Reference proteome</keyword>
<dbReference type="Proteomes" id="UP000704762">
    <property type="component" value="Unassembled WGS sequence"/>
</dbReference>
<evidence type="ECO:0000313" key="2">
    <source>
        <dbReference type="Proteomes" id="UP000704762"/>
    </source>
</evidence>
<proteinExistence type="predicted"/>
<name>A0ABS2RN89_9ACTN</name>
<comment type="caution">
    <text evidence="1">The sequence shown here is derived from an EMBL/GenBank/DDBJ whole genome shotgun (WGS) entry which is preliminary data.</text>
</comment>
<evidence type="ECO:0000313" key="1">
    <source>
        <dbReference type="EMBL" id="MBM7799414.1"/>
    </source>
</evidence>